<dbReference type="AlphaFoldDB" id="A0A7W7C8B7"/>
<dbReference type="GO" id="GO:0016020">
    <property type="term" value="C:membrane"/>
    <property type="evidence" value="ECO:0007669"/>
    <property type="project" value="TreeGrafter"/>
</dbReference>
<proteinExistence type="inferred from homology"/>
<evidence type="ECO:0000256" key="1">
    <source>
        <dbReference type="ARBA" id="ARBA00001942"/>
    </source>
</evidence>
<dbReference type="GO" id="GO:0008863">
    <property type="term" value="F:formate dehydrogenase (NAD+) activity"/>
    <property type="evidence" value="ECO:0007669"/>
    <property type="project" value="InterPro"/>
</dbReference>
<keyword evidence="4" id="KW-0004">4Fe-4S</keyword>
<evidence type="ECO:0000259" key="10">
    <source>
        <dbReference type="Pfam" id="PF00384"/>
    </source>
</evidence>
<evidence type="ECO:0000313" key="13">
    <source>
        <dbReference type="Proteomes" id="UP000533598"/>
    </source>
</evidence>
<organism evidence="12 13">
    <name type="scientific">Crossiella cryophila</name>
    <dbReference type="NCBI Taxonomy" id="43355"/>
    <lineage>
        <taxon>Bacteria</taxon>
        <taxon>Bacillati</taxon>
        <taxon>Actinomycetota</taxon>
        <taxon>Actinomycetes</taxon>
        <taxon>Pseudonocardiales</taxon>
        <taxon>Pseudonocardiaceae</taxon>
        <taxon>Crossiella</taxon>
    </lineage>
</organism>
<dbReference type="InterPro" id="IPR010046">
    <property type="entry name" value="Mopterin_OxRdtse_a_bac"/>
</dbReference>
<feature type="domain" description="Molybdopterin dinucleotide-binding" evidence="11">
    <location>
        <begin position="649"/>
        <end position="759"/>
    </location>
</feature>
<dbReference type="InterPro" id="IPR050123">
    <property type="entry name" value="Prok_molybdopt-oxidoreductase"/>
</dbReference>
<dbReference type="CDD" id="cd02767">
    <property type="entry name" value="MopB_ydeP"/>
    <property type="match status" value="1"/>
</dbReference>
<protein>
    <submittedName>
        <fullName evidence="12">Molybdopterin-dependent oxidoreductase alpha subunit</fullName>
    </submittedName>
</protein>
<dbReference type="RefSeq" id="WP_185002137.1">
    <property type="nucleotide sequence ID" value="NZ_BAAAUI010000029.1"/>
</dbReference>
<evidence type="ECO:0000256" key="4">
    <source>
        <dbReference type="ARBA" id="ARBA00022485"/>
    </source>
</evidence>
<accession>A0A7W7C8B7</accession>
<dbReference type="PANTHER" id="PTHR43105">
    <property type="entry name" value="RESPIRATORY NITRATE REDUCTASE"/>
    <property type="match status" value="1"/>
</dbReference>
<dbReference type="GO" id="GO:0043546">
    <property type="term" value="F:molybdopterin cofactor binding"/>
    <property type="evidence" value="ECO:0007669"/>
    <property type="project" value="InterPro"/>
</dbReference>
<dbReference type="CDD" id="cd02787">
    <property type="entry name" value="MopB_CT_ydeP"/>
    <property type="match status" value="1"/>
</dbReference>
<dbReference type="InterPro" id="IPR009010">
    <property type="entry name" value="Asp_de-COase-like_dom_sf"/>
</dbReference>
<evidence type="ECO:0000313" key="12">
    <source>
        <dbReference type="EMBL" id="MBB4676292.1"/>
    </source>
</evidence>
<dbReference type="InterPro" id="IPR041953">
    <property type="entry name" value="YdeP_MopB"/>
</dbReference>
<comment type="similarity">
    <text evidence="3">Belongs to the prokaryotic molybdopterin-containing oxidoreductase family.</text>
</comment>
<dbReference type="InterPro" id="IPR006656">
    <property type="entry name" value="Mopterin_OxRdtase"/>
</dbReference>
<keyword evidence="7" id="KW-0560">Oxidoreductase</keyword>
<dbReference type="PANTHER" id="PTHR43105:SF4">
    <property type="entry name" value="PROTEIN YDEP"/>
    <property type="match status" value="1"/>
</dbReference>
<dbReference type="Pfam" id="PF00384">
    <property type="entry name" value="Molybdopterin"/>
    <property type="match status" value="1"/>
</dbReference>
<comment type="cofactor">
    <cofactor evidence="2">
        <name>[4Fe-4S] cluster</name>
        <dbReference type="ChEBI" id="CHEBI:49883"/>
    </cofactor>
</comment>
<keyword evidence="9" id="KW-0411">Iron-sulfur</keyword>
<keyword evidence="13" id="KW-1185">Reference proteome</keyword>
<keyword evidence="8" id="KW-0408">Iron</keyword>
<comment type="cofactor">
    <cofactor evidence="1">
        <name>Mo-bis(molybdopterin guanine dinucleotide)</name>
        <dbReference type="ChEBI" id="CHEBI:60539"/>
    </cofactor>
</comment>
<dbReference type="Proteomes" id="UP000533598">
    <property type="component" value="Unassembled WGS sequence"/>
</dbReference>
<dbReference type="InterPro" id="IPR006657">
    <property type="entry name" value="MoPterin_dinucl-bd_dom"/>
</dbReference>
<dbReference type="PIRSF" id="PIRSF000144">
    <property type="entry name" value="CbbBc"/>
    <property type="match status" value="1"/>
</dbReference>
<evidence type="ECO:0000256" key="9">
    <source>
        <dbReference type="ARBA" id="ARBA00023014"/>
    </source>
</evidence>
<evidence type="ECO:0000259" key="11">
    <source>
        <dbReference type="Pfam" id="PF01568"/>
    </source>
</evidence>
<dbReference type="GO" id="GO:0030151">
    <property type="term" value="F:molybdenum ion binding"/>
    <property type="evidence" value="ECO:0007669"/>
    <property type="project" value="InterPro"/>
</dbReference>
<name>A0A7W7C8B7_9PSEU</name>
<dbReference type="SUPFAM" id="SSF53706">
    <property type="entry name" value="Formate dehydrogenase/DMSO reductase, domains 1-3"/>
    <property type="match status" value="1"/>
</dbReference>
<evidence type="ECO:0000256" key="6">
    <source>
        <dbReference type="ARBA" id="ARBA00022723"/>
    </source>
</evidence>
<feature type="domain" description="Molybdopterin oxidoreductase" evidence="10">
    <location>
        <begin position="121"/>
        <end position="495"/>
    </location>
</feature>
<dbReference type="Gene3D" id="3.40.50.740">
    <property type="match status" value="1"/>
</dbReference>
<dbReference type="NCBIfam" id="TIGR01701">
    <property type="entry name" value="Fdhalpha-like"/>
    <property type="match status" value="1"/>
</dbReference>
<dbReference type="GO" id="GO:0051539">
    <property type="term" value="F:4 iron, 4 sulfur cluster binding"/>
    <property type="evidence" value="ECO:0007669"/>
    <property type="project" value="UniProtKB-KW"/>
</dbReference>
<evidence type="ECO:0000256" key="2">
    <source>
        <dbReference type="ARBA" id="ARBA00001966"/>
    </source>
</evidence>
<evidence type="ECO:0000256" key="8">
    <source>
        <dbReference type="ARBA" id="ARBA00023004"/>
    </source>
</evidence>
<sequence>MAREAPEHDVDETGLTVSRPKTWAAGIPGVLVSLQHGVEQMGAIRSARTLRLLNQREGYDCPGCAWPEAQGHRKLAEFCENGAKAVAEEATKRTVGREFFAAHPVAELAGKTDYWLGQQGRLTEPMVLRPGGSHYEPISWDNAFELLAEELRGLPSPDDAVFYTSGRTSNEAAFLWQLFARSLGTNNLPDCSNMCHESSGAALKETIGIGKGSVSLADLESADLIVVVGQNPGTNHPRMLSSLEQAKQRGAKVVAVNPLPEAGLMRFKNPQNVRGLIGRGTPLADLFLQIKLGGDLALFQAVGHLLLLAERAAPGTVVDWDFVQEHTHGFDAYAEHLQKLDWSEVDRATGLSRKEIARFSRMLMDSERTVICWAMGLTQHRHSVATIQEVVNVLLTRGMIGKPGAGVCPVRGHSNVQGDRTMGVWEKMPEEFLAALEHEFHITVPRRHGFDTVDSLRAMRDGQARVFLAMGGNFAAATPDSEVSEAALRNCSLTVQVSTKLNRSHVVPGRTALIFPTLGRTDRDQQAGKDQFVTVEDSMSVVHRSRGRLKPSSPVLLSEIAIICRAARATLGDGHPVPWAEFERDYDKIRNRIAHVVPGFADFNRRVRQPDGFVLPHPPRDSRRFETSTGRANLTVNAFEAPEIPAGRLLLQTMRSHDQYNTTIYGLDDRYRGVQNGRRVVLVNPEDLAELEIPDGAIVDLVSEWAQDPQKIKERRAERFRVIAYPTARGCAAAYFPEANALVPLDATARISNTPMSKSIVIRLEPRRA</sequence>
<dbReference type="EMBL" id="JACHMH010000001">
    <property type="protein sequence ID" value="MBB4676292.1"/>
    <property type="molecule type" value="Genomic_DNA"/>
</dbReference>
<dbReference type="InterPro" id="IPR037951">
    <property type="entry name" value="MopB_CT_YdeP"/>
</dbReference>
<keyword evidence="5" id="KW-0500">Molybdenum</keyword>
<evidence type="ECO:0000256" key="7">
    <source>
        <dbReference type="ARBA" id="ARBA00023002"/>
    </source>
</evidence>
<keyword evidence="6" id="KW-0479">Metal-binding</keyword>
<evidence type="ECO:0000256" key="3">
    <source>
        <dbReference type="ARBA" id="ARBA00010312"/>
    </source>
</evidence>
<gene>
    <name evidence="12" type="ORF">HNR67_002410</name>
</gene>
<comment type="caution">
    <text evidence="12">The sequence shown here is derived from an EMBL/GenBank/DDBJ whole genome shotgun (WGS) entry which is preliminary data.</text>
</comment>
<evidence type="ECO:0000256" key="5">
    <source>
        <dbReference type="ARBA" id="ARBA00022505"/>
    </source>
</evidence>
<reference evidence="12 13" key="1">
    <citation type="submission" date="2020-08" db="EMBL/GenBank/DDBJ databases">
        <title>Sequencing the genomes of 1000 actinobacteria strains.</title>
        <authorList>
            <person name="Klenk H.-P."/>
        </authorList>
    </citation>
    <scope>NUCLEOTIDE SEQUENCE [LARGE SCALE GENOMIC DNA]</scope>
    <source>
        <strain evidence="12 13">DSM 44230</strain>
    </source>
</reference>
<dbReference type="Gene3D" id="3.40.228.10">
    <property type="entry name" value="Dimethylsulfoxide Reductase, domain 2"/>
    <property type="match status" value="1"/>
</dbReference>
<dbReference type="Pfam" id="PF01568">
    <property type="entry name" value="Molydop_binding"/>
    <property type="match status" value="1"/>
</dbReference>
<dbReference type="SUPFAM" id="SSF50692">
    <property type="entry name" value="ADC-like"/>
    <property type="match status" value="1"/>
</dbReference>